<dbReference type="GO" id="GO:0016985">
    <property type="term" value="F:mannan endo-1,4-beta-mannosidase activity"/>
    <property type="evidence" value="ECO:0007669"/>
    <property type="project" value="UniProtKB-EC"/>
</dbReference>
<keyword evidence="5" id="KW-0964">Secreted</keyword>
<dbReference type="KEGG" id="cam:101509205"/>
<comment type="similarity">
    <text evidence="3">Belongs to the glycosyl hydrolase 5 (cellulase A) family.</text>
</comment>
<dbReference type="GO" id="GO:0005576">
    <property type="term" value="C:extracellular region"/>
    <property type="evidence" value="ECO:0007669"/>
    <property type="project" value="UniProtKB-SubCell"/>
</dbReference>
<dbReference type="AlphaFoldDB" id="A0A1S2YJ64"/>
<dbReference type="FunFam" id="3.20.20.80:FF:000012">
    <property type="entry name" value="Mannan endo-1,4-beta-mannosidase 6"/>
    <property type="match status" value="1"/>
</dbReference>
<proteinExistence type="inferred from homology"/>
<keyword evidence="10" id="KW-1185">Reference proteome</keyword>
<evidence type="ECO:0000256" key="1">
    <source>
        <dbReference type="ARBA" id="ARBA00001678"/>
    </source>
</evidence>
<dbReference type="InterPro" id="IPR045053">
    <property type="entry name" value="MAN-like"/>
</dbReference>
<dbReference type="eggNOG" id="ENOG502QS4Q">
    <property type="taxonomic scope" value="Eukaryota"/>
</dbReference>
<comment type="subcellular location">
    <subcellularLocation>
        <location evidence="2">Secreted</location>
    </subcellularLocation>
</comment>
<dbReference type="PANTHER" id="PTHR31451">
    <property type="match status" value="1"/>
</dbReference>
<evidence type="ECO:0000256" key="7">
    <source>
        <dbReference type="ARBA" id="ARBA00023295"/>
    </source>
</evidence>
<feature type="transmembrane region" description="Helical" evidence="8">
    <location>
        <begin position="6"/>
        <end position="25"/>
    </location>
</feature>
<evidence type="ECO:0000259" key="9">
    <source>
        <dbReference type="Pfam" id="PF26410"/>
    </source>
</evidence>
<dbReference type="SUPFAM" id="SSF51445">
    <property type="entry name" value="(Trans)glycosidases"/>
    <property type="match status" value="1"/>
</dbReference>
<reference evidence="10" key="1">
    <citation type="journal article" date="2013" name="Nat. Biotechnol.">
        <title>Draft genome sequence of chickpea (Cicer arietinum) provides a resource for trait improvement.</title>
        <authorList>
            <person name="Varshney R.K."/>
            <person name="Song C."/>
            <person name="Saxena R.K."/>
            <person name="Azam S."/>
            <person name="Yu S."/>
            <person name="Sharpe A.G."/>
            <person name="Cannon S."/>
            <person name="Baek J."/>
            <person name="Rosen B.D."/>
            <person name="Tar'an B."/>
            <person name="Millan T."/>
            <person name="Zhang X."/>
            <person name="Ramsay L.D."/>
            <person name="Iwata A."/>
            <person name="Wang Y."/>
            <person name="Nelson W."/>
            <person name="Farmer A.D."/>
            <person name="Gaur P.M."/>
            <person name="Soderlund C."/>
            <person name="Penmetsa R.V."/>
            <person name="Xu C."/>
            <person name="Bharti A.K."/>
            <person name="He W."/>
            <person name="Winter P."/>
            <person name="Zhao S."/>
            <person name="Hane J.K."/>
            <person name="Carrasquilla-Garcia N."/>
            <person name="Condie J.A."/>
            <person name="Upadhyaya H.D."/>
            <person name="Luo M.C."/>
            <person name="Thudi M."/>
            <person name="Gowda C.L."/>
            <person name="Singh N.P."/>
            <person name="Lichtenzveig J."/>
            <person name="Gali K.K."/>
            <person name="Rubio J."/>
            <person name="Nadarajan N."/>
            <person name="Dolezel J."/>
            <person name="Bansal K.C."/>
            <person name="Xu X."/>
            <person name="Edwards D."/>
            <person name="Zhang G."/>
            <person name="Kahl G."/>
            <person name="Gil J."/>
            <person name="Singh K.B."/>
            <person name="Datta S.K."/>
            <person name="Jackson S.A."/>
            <person name="Wang J."/>
            <person name="Cook D.R."/>
        </authorList>
    </citation>
    <scope>NUCLEOTIDE SEQUENCE [LARGE SCALE GENOMIC DNA]</scope>
    <source>
        <strain evidence="10">cv. CDC Frontier</strain>
    </source>
</reference>
<evidence type="ECO:0000256" key="5">
    <source>
        <dbReference type="ARBA" id="ARBA00022525"/>
    </source>
</evidence>
<comment type="catalytic activity">
    <reaction evidence="1">
        <text>Random hydrolysis of (1-&gt;4)-beta-D-mannosidic linkages in mannans, galactomannans and glucomannans.</text>
        <dbReference type="EC" id="3.2.1.78"/>
    </reaction>
</comment>
<name>A0A1S2YJ64_CICAR</name>
<dbReference type="OrthoDB" id="406631at2759"/>
<evidence type="ECO:0000256" key="6">
    <source>
        <dbReference type="ARBA" id="ARBA00022801"/>
    </source>
</evidence>
<dbReference type="PaxDb" id="3827-XP_004505577.1"/>
<evidence type="ECO:0000256" key="3">
    <source>
        <dbReference type="ARBA" id="ARBA00005641"/>
    </source>
</evidence>
<dbReference type="PANTHER" id="PTHR31451:SF45">
    <property type="entry name" value="MANNAN ENDO-1,4-BETA-MANNOSIDASE 2"/>
    <property type="match status" value="1"/>
</dbReference>
<keyword evidence="8" id="KW-0812">Transmembrane</keyword>
<gene>
    <name evidence="11" type="primary">LOC101509205</name>
</gene>
<protein>
    <recommendedName>
        <fullName evidence="4">mannan endo-1,4-beta-mannosidase</fullName>
        <ecNumber evidence="4">3.2.1.78</ecNumber>
    </recommendedName>
</protein>
<keyword evidence="7" id="KW-0326">Glycosidase</keyword>
<dbReference type="InterPro" id="IPR017853">
    <property type="entry name" value="GH"/>
</dbReference>
<organism evidence="10 11">
    <name type="scientific">Cicer arietinum</name>
    <name type="common">Chickpea</name>
    <name type="synonym">Garbanzo</name>
    <dbReference type="NCBI Taxonomy" id="3827"/>
    <lineage>
        <taxon>Eukaryota</taxon>
        <taxon>Viridiplantae</taxon>
        <taxon>Streptophyta</taxon>
        <taxon>Embryophyta</taxon>
        <taxon>Tracheophyta</taxon>
        <taxon>Spermatophyta</taxon>
        <taxon>Magnoliopsida</taxon>
        <taxon>eudicotyledons</taxon>
        <taxon>Gunneridae</taxon>
        <taxon>Pentapetalae</taxon>
        <taxon>rosids</taxon>
        <taxon>fabids</taxon>
        <taxon>Fabales</taxon>
        <taxon>Fabaceae</taxon>
        <taxon>Papilionoideae</taxon>
        <taxon>50 kb inversion clade</taxon>
        <taxon>NPAAA clade</taxon>
        <taxon>Hologalegina</taxon>
        <taxon>IRL clade</taxon>
        <taxon>Cicereae</taxon>
        <taxon>Cicer</taxon>
    </lineage>
</organism>
<evidence type="ECO:0000256" key="4">
    <source>
        <dbReference type="ARBA" id="ARBA00012706"/>
    </source>
</evidence>
<evidence type="ECO:0000313" key="11">
    <source>
        <dbReference type="RefSeq" id="XP_004505577.1"/>
    </source>
</evidence>
<keyword evidence="8" id="KW-1133">Transmembrane helix</keyword>
<evidence type="ECO:0000256" key="8">
    <source>
        <dbReference type="SAM" id="Phobius"/>
    </source>
</evidence>
<dbReference type="Gene3D" id="3.20.20.80">
    <property type="entry name" value="Glycosidases"/>
    <property type="match status" value="1"/>
</dbReference>
<dbReference type="RefSeq" id="XP_004505577.1">
    <property type="nucleotide sequence ID" value="XM_004505520.3"/>
</dbReference>
<dbReference type="InterPro" id="IPR001547">
    <property type="entry name" value="Glyco_hydro_5"/>
</dbReference>
<accession>A0A1S2YJ64</accession>
<dbReference type="Pfam" id="PF26410">
    <property type="entry name" value="GH5_mannosidase"/>
    <property type="match status" value="1"/>
</dbReference>
<keyword evidence="8" id="KW-0472">Membrane</keyword>
<keyword evidence="6" id="KW-0378">Hydrolase</keyword>
<reference evidence="11" key="2">
    <citation type="submission" date="2025-08" db="UniProtKB">
        <authorList>
            <consortium name="RefSeq"/>
        </authorList>
    </citation>
    <scope>IDENTIFICATION</scope>
    <source>
        <tissue evidence="11">Etiolated seedlings</tissue>
    </source>
</reference>
<sequence length="429" mass="49284">MGAGNGLFYPLFAFATVVFFIYTSFGDVRFGFEEEIELGFVERKGSQFVLDGKAFYINGWNSYWLMVQSVDAYTRPRVREMFKAGAKMGLTVCRTWAFNDGDYNALQTSPGVFNEEAFKALDYVIAEARRHRIRLLLSLVNNLRAYGGKDQYVKWAWQEGVGLSSSNDSFFYDPSIRSYFKSYVKTILTRKNTITGIEYRHDPIIFGWELINEPRCVTDPSGDTLQDWIEEMSTFVKSIDKKHLVTVGLEGFYGPNDPKRLTANPPEEWASKLGSDFIRNSQTSNIDFTSVHIYADHWFHKQVFEDYMKFVSKWMHSHIEDGDNVLNKPVLFSEYGLSDTVKNFSLSNRETMYKTILDISFNSAKKNRSGAGALVWQFLVGGMSELIDDFGMVPWERSSTYSLFIKHSCRLTKVNKGLTQQNPSFKQLC</sequence>
<dbReference type="EC" id="3.2.1.78" evidence="4"/>
<dbReference type="STRING" id="3827.A0A1S2YJ64"/>
<evidence type="ECO:0000256" key="2">
    <source>
        <dbReference type="ARBA" id="ARBA00004613"/>
    </source>
</evidence>
<dbReference type="GeneID" id="101509205"/>
<evidence type="ECO:0000313" key="10">
    <source>
        <dbReference type="Proteomes" id="UP000087171"/>
    </source>
</evidence>
<dbReference type="Proteomes" id="UP000087171">
    <property type="component" value="Chromosome Ca6"/>
</dbReference>
<feature type="domain" description="Glycoside hydrolase family 5" evidence="9">
    <location>
        <begin position="40"/>
        <end position="378"/>
    </location>
</feature>
<dbReference type="GO" id="GO:0000272">
    <property type="term" value="P:polysaccharide catabolic process"/>
    <property type="evidence" value="ECO:0007669"/>
    <property type="project" value="InterPro"/>
</dbReference>